<dbReference type="PANTHER" id="PTHR11662">
    <property type="entry name" value="SOLUTE CARRIER FAMILY 17"/>
    <property type="match status" value="1"/>
</dbReference>
<comment type="caution">
    <text evidence="8">The sequence shown here is derived from an EMBL/GenBank/DDBJ whole genome shotgun (WGS) entry which is preliminary data.</text>
</comment>
<keyword evidence="5 6" id="KW-0472">Membrane</keyword>
<dbReference type="PROSITE" id="PS50850">
    <property type="entry name" value="MFS"/>
    <property type="match status" value="1"/>
</dbReference>
<dbReference type="EMBL" id="BNAV01000016">
    <property type="protein sequence ID" value="GHF83109.1"/>
    <property type="molecule type" value="Genomic_DNA"/>
</dbReference>
<feature type="transmembrane region" description="Helical" evidence="6">
    <location>
        <begin position="305"/>
        <end position="322"/>
    </location>
</feature>
<feature type="transmembrane region" description="Helical" evidence="6">
    <location>
        <begin position="153"/>
        <end position="172"/>
    </location>
</feature>
<keyword evidence="9" id="KW-1185">Reference proteome</keyword>
<evidence type="ECO:0000256" key="3">
    <source>
        <dbReference type="ARBA" id="ARBA00022692"/>
    </source>
</evidence>
<dbReference type="RefSeq" id="WP_145938199.1">
    <property type="nucleotide sequence ID" value="NZ_BNAV01000016.1"/>
</dbReference>
<feature type="transmembrane region" description="Helical" evidence="6">
    <location>
        <begin position="184"/>
        <end position="203"/>
    </location>
</feature>
<reference evidence="8" key="1">
    <citation type="journal article" date="2014" name="Int. J. Syst. Evol. Microbiol.">
        <title>Complete genome sequence of Corynebacterium casei LMG S-19264T (=DSM 44701T), isolated from a smear-ripened cheese.</title>
        <authorList>
            <consortium name="US DOE Joint Genome Institute (JGI-PGF)"/>
            <person name="Walter F."/>
            <person name="Albersmeier A."/>
            <person name="Kalinowski J."/>
            <person name="Ruckert C."/>
        </authorList>
    </citation>
    <scope>NUCLEOTIDE SEQUENCE</scope>
    <source>
        <strain evidence="8">CGMCC 4.7679</strain>
    </source>
</reference>
<feature type="transmembrane region" description="Helical" evidence="6">
    <location>
        <begin position="27"/>
        <end position="46"/>
    </location>
</feature>
<gene>
    <name evidence="8" type="ORF">GCM10017566_66410</name>
</gene>
<evidence type="ECO:0000256" key="1">
    <source>
        <dbReference type="ARBA" id="ARBA00004651"/>
    </source>
</evidence>
<evidence type="ECO:0000256" key="6">
    <source>
        <dbReference type="SAM" id="Phobius"/>
    </source>
</evidence>
<accession>A0A8H9J6Q6</accession>
<dbReference type="GO" id="GO:0022857">
    <property type="term" value="F:transmembrane transporter activity"/>
    <property type="evidence" value="ECO:0007669"/>
    <property type="project" value="InterPro"/>
</dbReference>
<dbReference type="InterPro" id="IPR050382">
    <property type="entry name" value="MFS_Na/Anion_cotransporter"/>
</dbReference>
<evidence type="ECO:0000256" key="5">
    <source>
        <dbReference type="ARBA" id="ARBA00023136"/>
    </source>
</evidence>
<feature type="transmembrane region" description="Helical" evidence="6">
    <location>
        <begin position="58"/>
        <end position="78"/>
    </location>
</feature>
<dbReference type="GO" id="GO:0005886">
    <property type="term" value="C:plasma membrane"/>
    <property type="evidence" value="ECO:0007669"/>
    <property type="project" value="UniProtKB-SubCell"/>
</dbReference>
<feature type="domain" description="Major facilitator superfamily (MFS) profile" evidence="7">
    <location>
        <begin position="29"/>
        <end position="414"/>
    </location>
</feature>
<reference evidence="8" key="2">
    <citation type="submission" date="2020-09" db="EMBL/GenBank/DDBJ databases">
        <authorList>
            <person name="Sun Q."/>
            <person name="Zhou Y."/>
        </authorList>
    </citation>
    <scope>NUCLEOTIDE SEQUENCE</scope>
    <source>
        <strain evidence="8">CGMCC 4.7679</strain>
    </source>
</reference>
<dbReference type="AlphaFoldDB" id="A0A8H9J6Q6"/>
<dbReference type="SUPFAM" id="SSF103473">
    <property type="entry name" value="MFS general substrate transporter"/>
    <property type="match status" value="1"/>
</dbReference>
<dbReference type="Proteomes" id="UP000658656">
    <property type="component" value="Unassembled WGS sequence"/>
</dbReference>
<feature type="transmembrane region" description="Helical" evidence="6">
    <location>
        <begin position="272"/>
        <end position="293"/>
    </location>
</feature>
<evidence type="ECO:0000256" key="4">
    <source>
        <dbReference type="ARBA" id="ARBA00022989"/>
    </source>
</evidence>
<feature type="transmembrane region" description="Helical" evidence="6">
    <location>
        <begin position="362"/>
        <end position="385"/>
    </location>
</feature>
<name>A0A8H9J6Q6_9PSEU</name>
<dbReference type="InterPro" id="IPR036259">
    <property type="entry name" value="MFS_trans_sf"/>
</dbReference>
<evidence type="ECO:0000313" key="8">
    <source>
        <dbReference type="EMBL" id="GHF83109.1"/>
    </source>
</evidence>
<dbReference type="InterPro" id="IPR000849">
    <property type="entry name" value="Sugar_P_transporter"/>
</dbReference>
<comment type="subcellular location">
    <subcellularLocation>
        <location evidence="1">Cell membrane</location>
        <topology evidence="1">Multi-pass membrane protein</topology>
    </subcellularLocation>
</comment>
<evidence type="ECO:0000259" key="7">
    <source>
        <dbReference type="PROSITE" id="PS50850"/>
    </source>
</evidence>
<feature type="transmembrane region" description="Helical" evidence="6">
    <location>
        <begin position="391"/>
        <end position="410"/>
    </location>
</feature>
<protein>
    <submittedName>
        <fullName evidence="8">MFS transporter</fullName>
    </submittedName>
</protein>
<keyword evidence="3 6" id="KW-0812">Transmembrane</keyword>
<dbReference type="Gene3D" id="1.20.1250.20">
    <property type="entry name" value="MFS general substrate transporter like domains"/>
    <property type="match status" value="2"/>
</dbReference>
<dbReference type="InterPro" id="IPR020846">
    <property type="entry name" value="MFS_dom"/>
</dbReference>
<dbReference type="PIRSF" id="PIRSF002808">
    <property type="entry name" value="Hexose_phosphate_transp"/>
    <property type="match status" value="1"/>
</dbReference>
<organism evidence="8 9">
    <name type="scientific">Amycolatopsis bartoniae</name>
    <dbReference type="NCBI Taxonomy" id="941986"/>
    <lineage>
        <taxon>Bacteria</taxon>
        <taxon>Bacillati</taxon>
        <taxon>Actinomycetota</taxon>
        <taxon>Actinomycetes</taxon>
        <taxon>Pseudonocardiales</taxon>
        <taxon>Pseudonocardiaceae</taxon>
        <taxon>Amycolatopsis</taxon>
    </lineage>
</organism>
<keyword evidence="4 6" id="KW-1133">Transmembrane helix</keyword>
<feature type="transmembrane region" description="Helical" evidence="6">
    <location>
        <begin position="116"/>
        <end position="141"/>
    </location>
</feature>
<feature type="transmembrane region" description="Helical" evidence="6">
    <location>
        <begin position="90"/>
        <end position="110"/>
    </location>
</feature>
<sequence length="434" mass="45515">MDTTESTTSTTPQPAETTLPRPSGYRWMILFLCWLAFTVIYVNRTAWSVVAVSASHSLRLSVAELGIFATAMSIGYVVTNIPGGVVADLIGGRTAVGISLVAAGILTFVFGTVTNLALGVVVQVLIGLVSGADVASFTKLLSRWFPLRERGTAFGLYITSTAVGGVLANATIPSLMAKLSWNGVYFVLGLLSVATGILCWTFLRNEPPREVAPMPEPAKSRGSRPSVAMILKNRNLISLSAAGFGMQWGTLGFLAWGNSLMVKAFGLPTGKAALVMVVVSTTAIGIKPLVGFLSDRVRGTRKTHLMVLSGYFVLILIVFGLLHSYTAMLAFAPLLGVGVYGYTVLTNSTVPQYADPRHVGSAFGFANTSWQLGGVFAPIAVGAVFGATGSLLLALSVLAIGPLLGVILLLPIREKPEPVADGHGFAGSGNHAIE</sequence>
<dbReference type="InterPro" id="IPR011701">
    <property type="entry name" value="MFS"/>
</dbReference>
<evidence type="ECO:0000256" key="2">
    <source>
        <dbReference type="ARBA" id="ARBA00022475"/>
    </source>
</evidence>
<keyword evidence="2" id="KW-1003">Cell membrane</keyword>
<evidence type="ECO:0000313" key="9">
    <source>
        <dbReference type="Proteomes" id="UP000658656"/>
    </source>
</evidence>
<proteinExistence type="predicted"/>
<dbReference type="PANTHER" id="PTHR11662:SF399">
    <property type="entry name" value="FI19708P1-RELATED"/>
    <property type="match status" value="1"/>
</dbReference>
<feature type="transmembrane region" description="Helical" evidence="6">
    <location>
        <begin position="236"/>
        <end position="257"/>
    </location>
</feature>
<dbReference type="Pfam" id="PF07690">
    <property type="entry name" value="MFS_1"/>
    <property type="match status" value="1"/>
</dbReference>
<dbReference type="OrthoDB" id="9771451at2"/>